<organism evidence="8 9">
    <name type="scientific">Brytella acorum</name>
    <dbReference type="NCBI Taxonomy" id="2959299"/>
    <lineage>
        <taxon>Bacteria</taxon>
        <taxon>Pseudomonadati</taxon>
        <taxon>Pseudomonadota</taxon>
        <taxon>Alphaproteobacteria</taxon>
        <taxon>Acetobacterales</taxon>
        <taxon>Acetobacteraceae</taxon>
        <taxon>Brytella</taxon>
    </lineage>
</organism>
<evidence type="ECO:0000256" key="7">
    <source>
        <dbReference type="SAM" id="Phobius"/>
    </source>
</evidence>
<feature type="transmembrane region" description="Helical" evidence="7">
    <location>
        <begin position="262"/>
        <end position="285"/>
    </location>
</feature>
<feature type="transmembrane region" description="Helical" evidence="7">
    <location>
        <begin position="232"/>
        <end position="256"/>
    </location>
</feature>
<evidence type="ECO:0000313" key="8">
    <source>
        <dbReference type="EMBL" id="CAI9122166.1"/>
    </source>
</evidence>
<evidence type="ECO:0000256" key="4">
    <source>
        <dbReference type="ARBA" id="ARBA00022692"/>
    </source>
</evidence>
<evidence type="ECO:0000256" key="1">
    <source>
        <dbReference type="ARBA" id="ARBA00004141"/>
    </source>
</evidence>
<feature type="transmembrane region" description="Helical" evidence="7">
    <location>
        <begin position="297"/>
        <end position="317"/>
    </location>
</feature>
<keyword evidence="9" id="KW-1185">Reference proteome</keyword>
<dbReference type="Proteomes" id="UP001176960">
    <property type="component" value="Unassembled WGS sequence"/>
</dbReference>
<gene>
    <name evidence="8" type="ORF">LMG32879_003026</name>
</gene>
<keyword evidence="5 7" id="KW-1133">Transmembrane helix</keyword>
<dbReference type="GO" id="GO:0055085">
    <property type="term" value="P:transmembrane transport"/>
    <property type="evidence" value="ECO:0007669"/>
    <property type="project" value="InterPro"/>
</dbReference>
<evidence type="ECO:0000313" key="9">
    <source>
        <dbReference type="Proteomes" id="UP001176960"/>
    </source>
</evidence>
<feature type="transmembrane region" description="Helical" evidence="7">
    <location>
        <begin position="98"/>
        <end position="122"/>
    </location>
</feature>
<sequence length="323" mass="34564">MSNVISILAPIFGLIAFGALTERADWLGANATDVLNRFVVRLALPAELFQITLQVPLHQLDHPGFASAFGLGMTLTFALGWIMCWCRERAHPQRLSAAAIEGLCASYANTSFIGIPVCLNVFGVQSMAAITLSTLLTTCALFAVAIFMIEADQQRKGRRSVVALTGMRALTRNPLIFAPVVGIALNITGFSLPAPGMTFVTLLAGAASPCALLTIGMFLWKTRQGAMVPLAAVLRLTLMKLLLQPFVTLVLAVKVFSMQPLWAHEALILSALPTGTGPFMLARLYRQDADIASRVTLLTTILSIIIVGVLMGISPMANTSSHT</sequence>
<feature type="transmembrane region" description="Helical" evidence="7">
    <location>
        <begin position="199"/>
        <end position="220"/>
    </location>
</feature>
<dbReference type="PANTHER" id="PTHR36838:SF3">
    <property type="entry name" value="TRANSPORTER AUXIN EFFLUX CARRIER EC FAMILY"/>
    <property type="match status" value="1"/>
</dbReference>
<evidence type="ECO:0000256" key="3">
    <source>
        <dbReference type="ARBA" id="ARBA00022475"/>
    </source>
</evidence>
<keyword evidence="6 7" id="KW-0472">Membrane</keyword>
<accession>A0AA35XXN9</accession>
<feature type="transmembrane region" description="Helical" evidence="7">
    <location>
        <begin position="175"/>
        <end position="193"/>
    </location>
</feature>
<dbReference type="Pfam" id="PF03547">
    <property type="entry name" value="Mem_trans"/>
    <property type="match status" value="1"/>
</dbReference>
<evidence type="ECO:0000256" key="6">
    <source>
        <dbReference type="ARBA" id="ARBA00023136"/>
    </source>
</evidence>
<dbReference type="AlphaFoldDB" id="A0AA35XXN9"/>
<dbReference type="RefSeq" id="WP_289843154.1">
    <property type="nucleotide sequence ID" value="NZ_CATKSH010000035.1"/>
</dbReference>
<keyword evidence="4 7" id="KW-0812">Transmembrane</keyword>
<dbReference type="GO" id="GO:0016020">
    <property type="term" value="C:membrane"/>
    <property type="evidence" value="ECO:0007669"/>
    <property type="project" value="UniProtKB-SubCell"/>
</dbReference>
<keyword evidence="2" id="KW-0813">Transport</keyword>
<comment type="caution">
    <text evidence="8">The sequence shown here is derived from an EMBL/GenBank/DDBJ whole genome shotgun (WGS) entry which is preliminary data.</text>
</comment>
<feature type="transmembrane region" description="Helical" evidence="7">
    <location>
        <begin position="128"/>
        <end position="149"/>
    </location>
</feature>
<dbReference type="PANTHER" id="PTHR36838">
    <property type="entry name" value="AUXIN EFFLUX CARRIER FAMILY PROTEIN"/>
    <property type="match status" value="1"/>
</dbReference>
<evidence type="ECO:0000256" key="5">
    <source>
        <dbReference type="ARBA" id="ARBA00022989"/>
    </source>
</evidence>
<feature type="transmembrane region" description="Helical" evidence="7">
    <location>
        <begin position="65"/>
        <end position="86"/>
    </location>
</feature>
<proteinExistence type="predicted"/>
<dbReference type="InterPro" id="IPR004776">
    <property type="entry name" value="Mem_transp_PIN-like"/>
</dbReference>
<evidence type="ECO:0000256" key="2">
    <source>
        <dbReference type="ARBA" id="ARBA00022448"/>
    </source>
</evidence>
<name>A0AA35XXN9_9PROT</name>
<reference evidence="8" key="1">
    <citation type="submission" date="2023-03" db="EMBL/GenBank/DDBJ databases">
        <authorList>
            <person name="Cleenwerck I."/>
        </authorList>
    </citation>
    <scope>NUCLEOTIDE SEQUENCE</scope>
    <source>
        <strain evidence="8">LMG 32879</strain>
    </source>
</reference>
<protein>
    <submittedName>
        <fullName evidence="8">AEC family transporter</fullName>
    </submittedName>
</protein>
<keyword evidence="3" id="KW-1003">Cell membrane</keyword>
<comment type="subcellular location">
    <subcellularLocation>
        <location evidence="1">Membrane</location>
        <topology evidence="1">Multi-pass membrane protein</topology>
    </subcellularLocation>
</comment>
<dbReference type="EMBL" id="CATKSH010000035">
    <property type="protein sequence ID" value="CAI9122166.1"/>
    <property type="molecule type" value="Genomic_DNA"/>
</dbReference>